<dbReference type="SUPFAM" id="SSF50129">
    <property type="entry name" value="GroES-like"/>
    <property type="match status" value="1"/>
</dbReference>
<dbReference type="PANTHER" id="PTHR42813:SF7">
    <property type="entry name" value="ALCOHOL DEHYDROGENASE (ZN-DEPENDENT)-RELATED"/>
    <property type="match status" value="1"/>
</dbReference>
<name>A0ABU2JG25_9ACTN</name>
<gene>
    <name evidence="6" type="ORF">RM423_19920</name>
</gene>
<comment type="caution">
    <text evidence="6">The sequence shown here is derived from an EMBL/GenBank/DDBJ whole genome shotgun (WGS) entry which is preliminary data.</text>
</comment>
<evidence type="ECO:0000259" key="4">
    <source>
        <dbReference type="Pfam" id="PF00107"/>
    </source>
</evidence>
<dbReference type="SUPFAM" id="SSF51735">
    <property type="entry name" value="NAD(P)-binding Rossmann-fold domains"/>
    <property type="match status" value="1"/>
</dbReference>
<dbReference type="InterPro" id="IPR013154">
    <property type="entry name" value="ADH-like_N"/>
</dbReference>
<evidence type="ECO:0000313" key="6">
    <source>
        <dbReference type="EMBL" id="MDT0263649.1"/>
    </source>
</evidence>
<dbReference type="RefSeq" id="WP_311424794.1">
    <property type="nucleotide sequence ID" value="NZ_JAVREH010000046.1"/>
</dbReference>
<dbReference type="PANTHER" id="PTHR42813">
    <property type="entry name" value="ZINC-TYPE ALCOHOL DEHYDROGENASE-LIKE"/>
    <property type="match status" value="1"/>
</dbReference>
<proteinExistence type="predicted"/>
<accession>A0ABU2JG25</accession>
<comment type="cofactor">
    <cofactor evidence="1">
        <name>Zn(2+)</name>
        <dbReference type="ChEBI" id="CHEBI:29105"/>
    </cofactor>
</comment>
<evidence type="ECO:0000259" key="5">
    <source>
        <dbReference type="Pfam" id="PF08240"/>
    </source>
</evidence>
<reference evidence="7" key="1">
    <citation type="submission" date="2023-07" db="EMBL/GenBank/DDBJ databases">
        <title>30 novel species of actinomycetes from the DSMZ collection.</title>
        <authorList>
            <person name="Nouioui I."/>
        </authorList>
    </citation>
    <scope>NUCLEOTIDE SEQUENCE [LARGE SCALE GENOMIC DNA]</scope>
    <source>
        <strain evidence="7">DSM 44399</strain>
    </source>
</reference>
<dbReference type="Gene3D" id="3.90.180.10">
    <property type="entry name" value="Medium-chain alcohol dehydrogenases, catalytic domain"/>
    <property type="match status" value="1"/>
</dbReference>
<evidence type="ECO:0000256" key="1">
    <source>
        <dbReference type="ARBA" id="ARBA00001947"/>
    </source>
</evidence>
<dbReference type="Pfam" id="PF08240">
    <property type="entry name" value="ADH_N"/>
    <property type="match status" value="1"/>
</dbReference>
<dbReference type="EMBL" id="JAVREH010000046">
    <property type="protein sequence ID" value="MDT0263649.1"/>
    <property type="molecule type" value="Genomic_DNA"/>
</dbReference>
<evidence type="ECO:0000256" key="2">
    <source>
        <dbReference type="ARBA" id="ARBA00022723"/>
    </source>
</evidence>
<keyword evidence="3" id="KW-0862">Zinc</keyword>
<evidence type="ECO:0000256" key="3">
    <source>
        <dbReference type="ARBA" id="ARBA00022833"/>
    </source>
</evidence>
<feature type="domain" description="Alcohol dehydrogenase-like C-terminal" evidence="4">
    <location>
        <begin position="184"/>
        <end position="300"/>
    </location>
</feature>
<dbReference type="Gene3D" id="3.40.50.720">
    <property type="entry name" value="NAD(P)-binding Rossmann-like Domain"/>
    <property type="match status" value="1"/>
</dbReference>
<dbReference type="InterPro" id="IPR013149">
    <property type="entry name" value="ADH-like_C"/>
</dbReference>
<dbReference type="InterPro" id="IPR011032">
    <property type="entry name" value="GroES-like_sf"/>
</dbReference>
<dbReference type="Pfam" id="PF00107">
    <property type="entry name" value="ADH_zinc_N"/>
    <property type="match status" value="1"/>
</dbReference>
<protein>
    <submittedName>
        <fullName evidence="6">Alcohol dehydrogenase catalytic domain-containing protein</fullName>
    </submittedName>
</protein>
<sequence length="344" mass="36381">MRALWFESVGHLVWREVEDLVVGHPLEAIVRPVASTTCDLDRAIVRGVVPLGSGFPIGHECVAEVLEVGAAVHRVAVGDLVVVPWHISCGACPPCRNALPTACTTVPGLQGYGASIAGDWGGLFSEQARVPYADAMLTRLPPGVDPAAAAAASDNLTDAYVCVTRGLSRHPGARVLVVSSLPSLGLFAVDQALAAGARSVDYVDKSDRRRDVARTLGADVGAEVDPATQHLQYPVVIGATSDPALLRQAVLCLAPGAHLSNAGMFFTDTPLPLWDMYQRDVTVSVGAVSVTPHIPAVLDLLRLGRLRPELVISIHDAEQAPDVLLTRDMKPVLIRPRLNGTPNL</sequence>
<organism evidence="6 7">
    <name type="scientific">Jatrophihabitans lederbergiae</name>
    <dbReference type="NCBI Taxonomy" id="3075547"/>
    <lineage>
        <taxon>Bacteria</taxon>
        <taxon>Bacillati</taxon>
        <taxon>Actinomycetota</taxon>
        <taxon>Actinomycetes</taxon>
        <taxon>Jatrophihabitantales</taxon>
        <taxon>Jatrophihabitantaceae</taxon>
        <taxon>Jatrophihabitans</taxon>
    </lineage>
</organism>
<keyword evidence="7" id="KW-1185">Reference proteome</keyword>
<keyword evidence="2" id="KW-0479">Metal-binding</keyword>
<feature type="domain" description="Alcohol dehydrogenase-like N-terminal" evidence="5">
    <location>
        <begin position="26"/>
        <end position="135"/>
    </location>
</feature>
<dbReference type="Proteomes" id="UP001183176">
    <property type="component" value="Unassembled WGS sequence"/>
</dbReference>
<dbReference type="InterPro" id="IPR036291">
    <property type="entry name" value="NAD(P)-bd_dom_sf"/>
</dbReference>
<evidence type="ECO:0000313" key="7">
    <source>
        <dbReference type="Proteomes" id="UP001183176"/>
    </source>
</evidence>